<protein>
    <submittedName>
        <fullName evidence="1">Uncharacterized protein</fullName>
    </submittedName>
</protein>
<comment type="caution">
    <text evidence="1">The sequence shown here is derived from an EMBL/GenBank/DDBJ whole genome shotgun (WGS) entry which is preliminary data.</text>
</comment>
<keyword evidence="2" id="KW-1185">Reference proteome</keyword>
<sequence>MEGPSKSHKRKKIGEHMMKNKKKHVINNIINMKQEENKMDMKRSSGTNDKCEHESFGVFEFPWMKESMISTSLDWSLPEFPFPVINDGNELFEEISEVRWPVKRVSNDRLDFEDFECIWNFISD</sequence>
<dbReference type="OrthoDB" id="749393at2759"/>
<gene>
    <name evidence="1" type="ORF">MERR_LOCUS30629</name>
</gene>
<proteinExistence type="predicted"/>
<name>A0A6D2JU95_9BRAS</name>
<organism evidence="1 2">
    <name type="scientific">Microthlaspi erraticum</name>
    <dbReference type="NCBI Taxonomy" id="1685480"/>
    <lineage>
        <taxon>Eukaryota</taxon>
        <taxon>Viridiplantae</taxon>
        <taxon>Streptophyta</taxon>
        <taxon>Embryophyta</taxon>
        <taxon>Tracheophyta</taxon>
        <taxon>Spermatophyta</taxon>
        <taxon>Magnoliopsida</taxon>
        <taxon>eudicotyledons</taxon>
        <taxon>Gunneridae</taxon>
        <taxon>Pentapetalae</taxon>
        <taxon>rosids</taxon>
        <taxon>malvids</taxon>
        <taxon>Brassicales</taxon>
        <taxon>Brassicaceae</taxon>
        <taxon>Coluteocarpeae</taxon>
        <taxon>Microthlaspi</taxon>
    </lineage>
</organism>
<accession>A0A6D2JU95</accession>
<evidence type="ECO:0000313" key="1">
    <source>
        <dbReference type="EMBL" id="CAA7043394.1"/>
    </source>
</evidence>
<dbReference type="EMBL" id="CACVBM020001277">
    <property type="protein sequence ID" value="CAA7043394.1"/>
    <property type="molecule type" value="Genomic_DNA"/>
</dbReference>
<dbReference type="Proteomes" id="UP000467841">
    <property type="component" value="Unassembled WGS sequence"/>
</dbReference>
<evidence type="ECO:0000313" key="2">
    <source>
        <dbReference type="Proteomes" id="UP000467841"/>
    </source>
</evidence>
<dbReference type="AlphaFoldDB" id="A0A6D2JU95"/>
<reference evidence="1" key="1">
    <citation type="submission" date="2020-01" db="EMBL/GenBank/DDBJ databases">
        <authorList>
            <person name="Mishra B."/>
        </authorList>
    </citation>
    <scope>NUCLEOTIDE SEQUENCE [LARGE SCALE GENOMIC DNA]</scope>
</reference>